<dbReference type="OrthoDB" id="9809707at2759"/>
<sequence length="99" mass="11519">MRHFALYLLASKYLSVAFAWSAEEFALYDLVEEVAENFYEFFGVPQDRFAEGPWPSLLKIAKEIAICPPKCHFTVTLIRRQSSLKEDWLSGITEEGWRL</sequence>
<feature type="signal peptide" evidence="1">
    <location>
        <begin position="1"/>
        <end position="19"/>
    </location>
</feature>
<gene>
    <name evidence="2" type="ORF">GPUH_LOCUS10089</name>
</gene>
<dbReference type="Proteomes" id="UP000271098">
    <property type="component" value="Unassembled WGS sequence"/>
</dbReference>
<reference evidence="2 3" key="2">
    <citation type="submission" date="2018-11" db="EMBL/GenBank/DDBJ databases">
        <authorList>
            <consortium name="Pathogen Informatics"/>
        </authorList>
    </citation>
    <scope>NUCLEOTIDE SEQUENCE [LARGE SCALE GENOMIC DNA]</scope>
</reference>
<protein>
    <submittedName>
        <fullName evidence="4">Mitoguardin 1</fullName>
    </submittedName>
</protein>
<dbReference type="WBParaSite" id="GPUH_0001010201-mRNA-1">
    <property type="protein sequence ID" value="GPUH_0001010201-mRNA-1"/>
    <property type="gene ID" value="GPUH_0001010201"/>
</dbReference>
<accession>A0A183DMZ8</accession>
<keyword evidence="1" id="KW-0732">Signal</keyword>
<evidence type="ECO:0000313" key="2">
    <source>
        <dbReference type="EMBL" id="VDK81786.1"/>
    </source>
</evidence>
<reference evidence="4" key="1">
    <citation type="submission" date="2016-06" db="UniProtKB">
        <authorList>
            <consortium name="WormBaseParasite"/>
        </authorList>
    </citation>
    <scope>IDENTIFICATION</scope>
</reference>
<keyword evidence="3" id="KW-1185">Reference proteome</keyword>
<evidence type="ECO:0000313" key="3">
    <source>
        <dbReference type="Proteomes" id="UP000271098"/>
    </source>
</evidence>
<name>A0A183DMZ8_9BILA</name>
<evidence type="ECO:0000313" key="4">
    <source>
        <dbReference type="WBParaSite" id="GPUH_0001010201-mRNA-1"/>
    </source>
</evidence>
<evidence type="ECO:0000256" key="1">
    <source>
        <dbReference type="SAM" id="SignalP"/>
    </source>
</evidence>
<proteinExistence type="predicted"/>
<organism evidence="4">
    <name type="scientific">Gongylonema pulchrum</name>
    <dbReference type="NCBI Taxonomy" id="637853"/>
    <lineage>
        <taxon>Eukaryota</taxon>
        <taxon>Metazoa</taxon>
        <taxon>Ecdysozoa</taxon>
        <taxon>Nematoda</taxon>
        <taxon>Chromadorea</taxon>
        <taxon>Rhabditida</taxon>
        <taxon>Spirurina</taxon>
        <taxon>Spiruromorpha</taxon>
        <taxon>Spiruroidea</taxon>
        <taxon>Gongylonematidae</taxon>
        <taxon>Gongylonema</taxon>
    </lineage>
</organism>
<dbReference type="AlphaFoldDB" id="A0A183DMZ8"/>
<feature type="chain" id="PRO_5043138776" evidence="1">
    <location>
        <begin position="20"/>
        <end position="99"/>
    </location>
</feature>
<dbReference type="EMBL" id="UYRT01036346">
    <property type="protein sequence ID" value="VDK81786.1"/>
    <property type="molecule type" value="Genomic_DNA"/>
</dbReference>